<evidence type="ECO:0000313" key="1">
    <source>
        <dbReference type="EMBL" id="ORX94369.1"/>
    </source>
</evidence>
<keyword evidence="2" id="KW-1185">Reference proteome</keyword>
<dbReference type="EMBL" id="MCFE01000206">
    <property type="protein sequence ID" value="ORX94369.1"/>
    <property type="molecule type" value="Genomic_DNA"/>
</dbReference>
<sequence>MNFLNNFLVGQTSAYQELRNSVIVLTKCISDLANKVNAISTTPPLVNIGAPSSSVPVETAPVDKEPGETIIKEVDQVLGGKNVVMIICKNGEQDFDKLDKEGIQRIIETIGEDDVYVANSLLSAVTNLTALNK</sequence>
<accession>A0A1Y1Y8Q0</accession>
<dbReference type="AlphaFoldDB" id="A0A1Y1Y8Q0"/>
<dbReference type="Proteomes" id="UP000193498">
    <property type="component" value="Unassembled WGS sequence"/>
</dbReference>
<dbReference type="InParanoid" id="A0A1Y1Y8Q0"/>
<gene>
    <name evidence="1" type="ORF">K493DRAFT_302084</name>
</gene>
<proteinExistence type="predicted"/>
<comment type="caution">
    <text evidence="1">The sequence shown here is derived from an EMBL/GenBank/DDBJ whole genome shotgun (WGS) entry which is preliminary data.</text>
</comment>
<organism evidence="1 2">
    <name type="scientific">Basidiobolus meristosporus CBS 931.73</name>
    <dbReference type="NCBI Taxonomy" id="1314790"/>
    <lineage>
        <taxon>Eukaryota</taxon>
        <taxon>Fungi</taxon>
        <taxon>Fungi incertae sedis</taxon>
        <taxon>Zoopagomycota</taxon>
        <taxon>Entomophthoromycotina</taxon>
        <taxon>Basidiobolomycetes</taxon>
        <taxon>Basidiobolales</taxon>
        <taxon>Basidiobolaceae</taxon>
        <taxon>Basidiobolus</taxon>
    </lineage>
</organism>
<protein>
    <submittedName>
        <fullName evidence="1">Uncharacterized protein</fullName>
    </submittedName>
</protein>
<evidence type="ECO:0000313" key="2">
    <source>
        <dbReference type="Proteomes" id="UP000193498"/>
    </source>
</evidence>
<reference evidence="1 2" key="1">
    <citation type="submission" date="2016-07" db="EMBL/GenBank/DDBJ databases">
        <title>Pervasive Adenine N6-methylation of Active Genes in Fungi.</title>
        <authorList>
            <consortium name="DOE Joint Genome Institute"/>
            <person name="Mondo S.J."/>
            <person name="Dannebaum R.O."/>
            <person name="Kuo R.C."/>
            <person name="Labutti K."/>
            <person name="Haridas S."/>
            <person name="Kuo A."/>
            <person name="Salamov A."/>
            <person name="Ahrendt S.R."/>
            <person name="Lipzen A."/>
            <person name="Sullivan W."/>
            <person name="Andreopoulos W.B."/>
            <person name="Clum A."/>
            <person name="Lindquist E."/>
            <person name="Daum C."/>
            <person name="Ramamoorthy G.K."/>
            <person name="Gryganskyi A."/>
            <person name="Culley D."/>
            <person name="Magnuson J.K."/>
            <person name="James T.Y."/>
            <person name="O'Malley M.A."/>
            <person name="Stajich J.E."/>
            <person name="Spatafora J.W."/>
            <person name="Visel A."/>
            <person name="Grigoriev I.V."/>
        </authorList>
    </citation>
    <scope>NUCLEOTIDE SEQUENCE [LARGE SCALE GENOMIC DNA]</scope>
    <source>
        <strain evidence="1 2">CBS 931.73</strain>
    </source>
</reference>
<name>A0A1Y1Y8Q0_9FUNG</name>